<dbReference type="EMBL" id="MDUX01000002">
    <property type="protein sequence ID" value="KAF7600676.1"/>
    <property type="molecule type" value="Genomic_DNA"/>
</dbReference>
<accession>A0A272ES90</accession>
<dbReference type="PANTHER" id="PTHR30024">
    <property type="entry name" value="ALIPHATIC SULFONATES-BINDING PROTEIN-RELATED"/>
    <property type="match status" value="1"/>
</dbReference>
<dbReference type="InterPro" id="IPR015168">
    <property type="entry name" value="SsuA/THI5"/>
</dbReference>
<feature type="domain" description="SsuA/THI5-like" evidence="1">
    <location>
        <begin position="95"/>
        <end position="171"/>
    </location>
</feature>
<evidence type="ECO:0000313" key="2">
    <source>
        <dbReference type="EMBL" id="KAF7600676.1"/>
    </source>
</evidence>
<reference evidence="3 4" key="2">
    <citation type="submission" date="2017-07" db="EMBL/GenBank/DDBJ databases">
        <title>Candidatus Dactylopiibacterium carminicum, a nitrogen-fixing symbiont of the cochineal insect Dactylopius coccus and Dactylopius opuntiae (Hemiptera: Coccoidea: Dactylopiidae).</title>
        <authorList>
            <person name="Vera A."/>
        </authorList>
    </citation>
    <scope>NUCLEOTIDE SEQUENCE [LARGE SCALE GENOMIC DNA]</scope>
    <source>
        <strain evidence="3 4">NFDCM</strain>
    </source>
</reference>
<dbReference type="RefSeq" id="WP_095523024.1">
    <property type="nucleotide sequence ID" value="NZ_MDUX01000002.1"/>
</dbReference>
<protein>
    <submittedName>
        <fullName evidence="2 3">ABC transporter substrate-binding protein</fullName>
    </submittedName>
</protein>
<dbReference type="EMBL" id="NMRN01000025">
    <property type="protein sequence ID" value="PAS92979.1"/>
    <property type="molecule type" value="Genomic_DNA"/>
</dbReference>
<keyword evidence="5" id="KW-1185">Reference proteome</keyword>
<dbReference type="Proteomes" id="UP000623509">
    <property type="component" value="Unassembled WGS sequence"/>
</dbReference>
<dbReference type="Proteomes" id="UP000216107">
    <property type="component" value="Unassembled WGS sequence"/>
</dbReference>
<sequence length="358" mass="39229">MGNQADQQILAPSSGTLIEAYYTICPVFVASNIAVELGWLDEEFRRAGASAVYLRSLPDNAGWLPHYRHSLPRLFRDGGAIPTIHARADLANTYLIASTFTQTGGKIIVRADAGIRRVADLKGRRIGLSHSLNTEKIDFTRITAQRGILLALQLAGLGEQDVEIVDTDEADTPVFQPAVRPFEFWQQFPSTPQTAGADLQALREGRVDAVYGHETRAASLVASGEFTVIEDLSRHPDWTLNVANAPFTTAVNADFAEAHPEVVIAFLRAAIRAGRWINANRAAAAEIFARVTIHRDPALIASLIAGYDFVPTLSAQNLAGLEIQKRFLLERGYIRNDFSIREWARPGYLEQALASLAA</sequence>
<reference evidence="2 5" key="1">
    <citation type="submission" date="2016-08" db="EMBL/GenBank/DDBJ databases">
        <title>Candidatus Dactylopiibacterium carminicum genome sequence.</title>
        <authorList>
            <person name="Ramirez-Puebla S.T."/>
            <person name="Ormeno-Orrillo E."/>
            <person name="Vera-Ponce De Leon A."/>
            <person name="Luis L."/>
            <person name="Sanchez-Flores A."/>
            <person name="Monica R."/>
            <person name="Martinez-Romero E."/>
        </authorList>
    </citation>
    <scope>NUCLEOTIDE SEQUENCE [LARGE SCALE GENOMIC DNA]</scope>
    <source>
        <strain evidence="2">END1</strain>
    </source>
</reference>
<dbReference type="OrthoDB" id="8576764at2"/>
<dbReference type="Gene3D" id="3.40.190.270">
    <property type="match status" value="1"/>
</dbReference>
<evidence type="ECO:0000313" key="3">
    <source>
        <dbReference type="EMBL" id="PAS92979.1"/>
    </source>
</evidence>
<comment type="caution">
    <text evidence="3">The sequence shown here is derived from an EMBL/GenBank/DDBJ whole genome shotgun (WGS) entry which is preliminary data.</text>
</comment>
<organism evidence="3 4">
    <name type="scientific">Candidatus Dactylopiibacterium carminicum</name>
    <dbReference type="NCBI Taxonomy" id="857335"/>
    <lineage>
        <taxon>Bacteria</taxon>
        <taxon>Pseudomonadati</taxon>
        <taxon>Pseudomonadota</taxon>
        <taxon>Betaproteobacteria</taxon>
        <taxon>Rhodocyclales</taxon>
        <taxon>Rhodocyclaceae</taxon>
        <taxon>Candidatus Dactylopiibacterium</taxon>
    </lineage>
</organism>
<dbReference type="SUPFAM" id="SSF53850">
    <property type="entry name" value="Periplasmic binding protein-like II"/>
    <property type="match status" value="1"/>
</dbReference>
<proteinExistence type="predicted"/>
<evidence type="ECO:0000313" key="4">
    <source>
        <dbReference type="Proteomes" id="UP000216107"/>
    </source>
</evidence>
<evidence type="ECO:0000259" key="1">
    <source>
        <dbReference type="Pfam" id="PF09084"/>
    </source>
</evidence>
<evidence type="ECO:0000313" key="5">
    <source>
        <dbReference type="Proteomes" id="UP000623509"/>
    </source>
</evidence>
<dbReference type="Pfam" id="PF09084">
    <property type="entry name" value="NMT1"/>
    <property type="match status" value="1"/>
</dbReference>
<gene>
    <name evidence="2" type="ORF">BGI27_00755</name>
    <name evidence="3" type="ORF">CGU29_09345</name>
</gene>
<name>A0A272ES90_9RHOO</name>
<dbReference type="Gene3D" id="3.40.190.10">
    <property type="entry name" value="Periplasmic binding protein-like II"/>
    <property type="match status" value="1"/>
</dbReference>
<dbReference type="AlphaFoldDB" id="A0A272ES90"/>